<dbReference type="EMBL" id="PXOG01000050">
    <property type="protein sequence ID" value="RGP79298.1"/>
    <property type="molecule type" value="Genomic_DNA"/>
</dbReference>
<evidence type="ECO:0000313" key="1">
    <source>
        <dbReference type="EMBL" id="RGP79298.1"/>
    </source>
</evidence>
<proteinExistence type="predicted"/>
<protein>
    <submittedName>
        <fullName evidence="1">Uncharacterized protein</fullName>
    </submittedName>
</protein>
<dbReference type="AlphaFoldDB" id="A0A395T3L8"/>
<evidence type="ECO:0000313" key="2">
    <source>
        <dbReference type="Proteomes" id="UP000266234"/>
    </source>
</evidence>
<organism evidence="1 2">
    <name type="scientific">Fusarium longipes</name>
    <dbReference type="NCBI Taxonomy" id="694270"/>
    <lineage>
        <taxon>Eukaryota</taxon>
        <taxon>Fungi</taxon>
        <taxon>Dikarya</taxon>
        <taxon>Ascomycota</taxon>
        <taxon>Pezizomycotina</taxon>
        <taxon>Sordariomycetes</taxon>
        <taxon>Hypocreomycetidae</taxon>
        <taxon>Hypocreales</taxon>
        <taxon>Nectriaceae</taxon>
        <taxon>Fusarium</taxon>
    </lineage>
</organism>
<keyword evidence="2" id="KW-1185">Reference proteome</keyword>
<accession>A0A395T3L8</accession>
<sequence length="129" mass="14728">MWLFGGKKLVEFSAYRSRPSSREYGQPASVKAKYEYFFLPLTKIFSPLGLRDWQIKAERAEQQSSSISIFSTTLSDILCAHIKMQPPVEAVILAFQEMPPECDRLLPFSRQDCVDREIQTKDGVPHVDG</sequence>
<gene>
    <name evidence="1" type="ORF">FLONG3_2527</name>
</gene>
<reference evidence="1 2" key="1">
    <citation type="journal article" date="2018" name="PLoS Pathog.">
        <title>Evolution of structural diversity of trichothecenes, a family of toxins produced by plant pathogenic and entomopathogenic fungi.</title>
        <authorList>
            <person name="Proctor R.H."/>
            <person name="McCormick S.P."/>
            <person name="Kim H.S."/>
            <person name="Cardoza R.E."/>
            <person name="Stanley A.M."/>
            <person name="Lindo L."/>
            <person name="Kelly A."/>
            <person name="Brown D.W."/>
            <person name="Lee T."/>
            <person name="Vaughan M.M."/>
            <person name="Alexander N.J."/>
            <person name="Busman M."/>
            <person name="Gutierrez S."/>
        </authorList>
    </citation>
    <scope>NUCLEOTIDE SEQUENCE [LARGE SCALE GENOMIC DNA]</scope>
    <source>
        <strain evidence="1 2">NRRL 20695</strain>
    </source>
</reference>
<name>A0A395T3L8_9HYPO</name>
<dbReference type="Proteomes" id="UP000266234">
    <property type="component" value="Unassembled WGS sequence"/>
</dbReference>
<comment type="caution">
    <text evidence="1">The sequence shown here is derived from an EMBL/GenBank/DDBJ whole genome shotgun (WGS) entry which is preliminary data.</text>
</comment>